<evidence type="ECO:0000313" key="1">
    <source>
        <dbReference type="EMBL" id="THU97151.1"/>
    </source>
</evidence>
<gene>
    <name evidence="1" type="ORF">K435DRAFT_796743</name>
</gene>
<evidence type="ECO:0000313" key="2">
    <source>
        <dbReference type="Proteomes" id="UP000297245"/>
    </source>
</evidence>
<dbReference type="Proteomes" id="UP000297245">
    <property type="component" value="Unassembled WGS sequence"/>
</dbReference>
<organism evidence="1 2">
    <name type="scientific">Dendrothele bispora (strain CBS 962.96)</name>
    <dbReference type="NCBI Taxonomy" id="1314807"/>
    <lineage>
        <taxon>Eukaryota</taxon>
        <taxon>Fungi</taxon>
        <taxon>Dikarya</taxon>
        <taxon>Basidiomycota</taxon>
        <taxon>Agaricomycotina</taxon>
        <taxon>Agaricomycetes</taxon>
        <taxon>Agaricomycetidae</taxon>
        <taxon>Agaricales</taxon>
        <taxon>Agaricales incertae sedis</taxon>
        <taxon>Dendrothele</taxon>
    </lineage>
</organism>
<dbReference type="OrthoDB" id="3269646at2759"/>
<reference evidence="1 2" key="1">
    <citation type="journal article" date="2019" name="Nat. Ecol. Evol.">
        <title>Megaphylogeny resolves global patterns of mushroom evolution.</title>
        <authorList>
            <person name="Varga T."/>
            <person name="Krizsan K."/>
            <person name="Foldi C."/>
            <person name="Dima B."/>
            <person name="Sanchez-Garcia M."/>
            <person name="Sanchez-Ramirez S."/>
            <person name="Szollosi G.J."/>
            <person name="Szarkandi J.G."/>
            <person name="Papp V."/>
            <person name="Albert L."/>
            <person name="Andreopoulos W."/>
            <person name="Angelini C."/>
            <person name="Antonin V."/>
            <person name="Barry K.W."/>
            <person name="Bougher N.L."/>
            <person name="Buchanan P."/>
            <person name="Buyck B."/>
            <person name="Bense V."/>
            <person name="Catcheside P."/>
            <person name="Chovatia M."/>
            <person name="Cooper J."/>
            <person name="Damon W."/>
            <person name="Desjardin D."/>
            <person name="Finy P."/>
            <person name="Geml J."/>
            <person name="Haridas S."/>
            <person name="Hughes K."/>
            <person name="Justo A."/>
            <person name="Karasinski D."/>
            <person name="Kautmanova I."/>
            <person name="Kiss B."/>
            <person name="Kocsube S."/>
            <person name="Kotiranta H."/>
            <person name="LaButti K.M."/>
            <person name="Lechner B.E."/>
            <person name="Liimatainen K."/>
            <person name="Lipzen A."/>
            <person name="Lukacs Z."/>
            <person name="Mihaltcheva S."/>
            <person name="Morgado L.N."/>
            <person name="Niskanen T."/>
            <person name="Noordeloos M.E."/>
            <person name="Ohm R.A."/>
            <person name="Ortiz-Santana B."/>
            <person name="Ovrebo C."/>
            <person name="Racz N."/>
            <person name="Riley R."/>
            <person name="Savchenko A."/>
            <person name="Shiryaev A."/>
            <person name="Soop K."/>
            <person name="Spirin V."/>
            <person name="Szebenyi C."/>
            <person name="Tomsovsky M."/>
            <person name="Tulloss R.E."/>
            <person name="Uehling J."/>
            <person name="Grigoriev I.V."/>
            <person name="Vagvolgyi C."/>
            <person name="Papp T."/>
            <person name="Martin F.M."/>
            <person name="Miettinen O."/>
            <person name="Hibbett D.S."/>
            <person name="Nagy L.G."/>
        </authorList>
    </citation>
    <scope>NUCLEOTIDE SEQUENCE [LARGE SCALE GENOMIC DNA]</scope>
    <source>
        <strain evidence="1 2">CBS 962.96</strain>
    </source>
</reference>
<name>A0A4S8M589_DENBC</name>
<proteinExistence type="predicted"/>
<protein>
    <submittedName>
        <fullName evidence="1">Uncharacterized protein</fullName>
    </submittedName>
</protein>
<accession>A0A4S8M589</accession>
<dbReference type="EMBL" id="ML179161">
    <property type="protein sequence ID" value="THU97151.1"/>
    <property type="molecule type" value="Genomic_DNA"/>
</dbReference>
<keyword evidence="2" id="KW-1185">Reference proteome</keyword>
<dbReference type="AlphaFoldDB" id="A0A4S8M589"/>
<sequence length="161" mass="18845">MERNAPHAVRFRYKYNKKSFHALKGQLGACSPRQPQWQHWGALWAEVVWDMEDEDDAVECCATRIVLYTVADEQDEEQHIAIRDVGNVKCRVRGLRKSCQRRASGKRVEKNLVVEWMSDKKLGGPFYPSLSGYIRQCIRFTVQDAYSITYYENDIWGKTCY</sequence>